<dbReference type="InterPro" id="IPR050313">
    <property type="entry name" value="Carb_Metab_HTH_regulators"/>
</dbReference>
<dbReference type="GO" id="GO:0003700">
    <property type="term" value="F:DNA-binding transcription factor activity"/>
    <property type="evidence" value="ECO:0007669"/>
    <property type="project" value="InterPro"/>
</dbReference>
<dbReference type="SUPFAM" id="SSF46785">
    <property type="entry name" value="Winged helix' DNA-binding domain"/>
    <property type="match status" value="1"/>
</dbReference>
<dbReference type="SMART" id="SM00420">
    <property type="entry name" value="HTH_DEOR"/>
    <property type="match status" value="1"/>
</dbReference>
<accession>A0A3D9RHA2</accession>
<dbReference type="Gene3D" id="3.40.50.1360">
    <property type="match status" value="1"/>
</dbReference>
<dbReference type="InterPro" id="IPR001034">
    <property type="entry name" value="DeoR_HTH"/>
</dbReference>
<dbReference type="EMBL" id="QTTN01000027">
    <property type="protein sequence ID" value="REE77711.1"/>
    <property type="molecule type" value="Genomic_DNA"/>
</dbReference>
<dbReference type="Gene3D" id="1.10.10.10">
    <property type="entry name" value="Winged helix-like DNA-binding domain superfamily/Winged helix DNA-binding domain"/>
    <property type="match status" value="1"/>
</dbReference>
<proteinExistence type="predicted"/>
<dbReference type="OrthoDB" id="9797223at2"/>
<evidence type="ECO:0000256" key="3">
    <source>
        <dbReference type="ARBA" id="ARBA00023163"/>
    </source>
</evidence>
<sequence length="251" mass="27206">MSSASTKRQRQIIRLLQRDGEVKITEMKDLFSVTDMTLRRDLEKLEQSGVLIRTYGGAVLNNKDTALAERSRLRMAEKELIGQTAAKLILPGESIFIDSGSTTLQIARSLPEEASITVVTNAIHVAAALGEKKIPTVVIGGVLLGKTNAMAGTSAIESISKLAFDKVFLGTTGVSFQHGFSNSNMLEADIKRIAIQKAKDAFIVMDHTKFGENALFSFSTLNEVSAIITDLRPSEDWESALHAAATDILIV</sequence>
<dbReference type="PANTHER" id="PTHR30363:SF44">
    <property type="entry name" value="AGA OPERON TRANSCRIPTIONAL REPRESSOR-RELATED"/>
    <property type="match status" value="1"/>
</dbReference>
<dbReference type="SMART" id="SM01134">
    <property type="entry name" value="DeoRC"/>
    <property type="match status" value="1"/>
</dbReference>
<evidence type="ECO:0000313" key="5">
    <source>
        <dbReference type="EMBL" id="REE77711.1"/>
    </source>
</evidence>
<dbReference type="PROSITE" id="PS51000">
    <property type="entry name" value="HTH_DEOR_2"/>
    <property type="match status" value="1"/>
</dbReference>
<keyword evidence="6" id="KW-1185">Reference proteome</keyword>
<dbReference type="SUPFAM" id="SSF100950">
    <property type="entry name" value="NagB/RpiA/CoA transferase-like"/>
    <property type="match status" value="1"/>
</dbReference>
<keyword evidence="2" id="KW-0238">DNA-binding</keyword>
<keyword evidence="1" id="KW-0805">Transcription regulation</keyword>
<evidence type="ECO:0000313" key="6">
    <source>
        <dbReference type="Proteomes" id="UP000256304"/>
    </source>
</evidence>
<evidence type="ECO:0000259" key="4">
    <source>
        <dbReference type="PROSITE" id="PS51000"/>
    </source>
</evidence>
<dbReference type="Pfam" id="PF00455">
    <property type="entry name" value="DeoRC"/>
    <property type="match status" value="1"/>
</dbReference>
<dbReference type="InterPro" id="IPR036390">
    <property type="entry name" value="WH_DNA-bd_sf"/>
</dbReference>
<organism evidence="5 6">
    <name type="scientific">Paenibacillus taihuensis</name>
    <dbReference type="NCBI Taxonomy" id="1156355"/>
    <lineage>
        <taxon>Bacteria</taxon>
        <taxon>Bacillati</taxon>
        <taxon>Bacillota</taxon>
        <taxon>Bacilli</taxon>
        <taxon>Bacillales</taxon>
        <taxon>Paenibacillaceae</taxon>
        <taxon>Paenibacillus</taxon>
    </lineage>
</organism>
<dbReference type="InterPro" id="IPR037171">
    <property type="entry name" value="NagB/RpiA_transferase-like"/>
</dbReference>
<dbReference type="PANTHER" id="PTHR30363">
    <property type="entry name" value="HTH-TYPE TRANSCRIPTIONAL REGULATOR SRLR-RELATED"/>
    <property type="match status" value="1"/>
</dbReference>
<dbReference type="InterPro" id="IPR014036">
    <property type="entry name" value="DeoR-like_C"/>
</dbReference>
<evidence type="ECO:0000256" key="2">
    <source>
        <dbReference type="ARBA" id="ARBA00023125"/>
    </source>
</evidence>
<dbReference type="RefSeq" id="WP_116190897.1">
    <property type="nucleotide sequence ID" value="NZ_QTTN01000027.1"/>
</dbReference>
<keyword evidence="3" id="KW-0804">Transcription</keyword>
<dbReference type="GO" id="GO:0003677">
    <property type="term" value="F:DNA binding"/>
    <property type="evidence" value="ECO:0007669"/>
    <property type="project" value="UniProtKB-KW"/>
</dbReference>
<protein>
    <submittedName>
        <fullName evidence="5">DeoR family transcriptional regulator</fullName>
    </submittedName>
</protein>
<dbReference type="Pfam" id="PF08220">
    <property type="entry name" value="HTH_DeoR"/>
    <property type="match status" value="1"/>
</dbReference>
<evidence type="ECO:0000256" key="1">
    <source>
        <dbReference type="ARBA" id="ARBA00023015"/>
    </source>
</evidence>
<dbReference type="InterPro" id="IPR036388">
    <property type="entry name" value="WH-like_DNA-bd_sf"/>
</dbReference>
<reference evidence="5 6" key="1">
    <citation type="submission" date="2018-08" db="EMBL/GenBank/DDBJ databases">
        <title>Genomic Encyclopedia of Type Strains, Phase III (KMG-III): the genomes of soil and plant-associated and newly described type strains.</title>
        <authorList>
            <person name="Whitman W."/>
        </authorList>
    </citation>
    <scope>NUCLEOTIDE SEQUENCE [LARGE SCALE GENOMIC DNA]</scope>
    <source>
        <strain evidence="5 6">CGMCC 1.10966</strain>
    </source>
</reference>
<dbReference type="PROSITE" id="PS00894">
    <property type="entry name" value="HTH_DEOR_1"/>
    <property type="match status" value="1"/>
</dbReference>
<dbReference type="AlphaFoldDB" id="A0A3D9RHA2"/>
<gene>
    <name evidence="5" type="ORF">A8990_12731</name>
</gene>
<name>A0A3D9RHA2_9BACL</name>
<dbReference type="Proteomes" id="UP000256304">
    <property type="component" value="Unassembled WGS sequence"/>
</dbReference>
<dbReference type="PRINTS" id="PR00037">
    <property type="entry name" value="HTHLACR"/>
</dbReference>
<comment type="caution">
    <text evidence="5">The sequence shown here is derived from an EMBL/GenBank/DDBJ whole genome shotgun (WGS) entry which is preliminary data.</text>
</comment>
<dbReference type="InterPro" id="IPR018356">
    <property type="entry name" value="Tscrpt_reg_HTH_DeoR_CS"/>
</dbReference>
<feature type="domain" description="HTH deoR-type" evidence="4">
    <location>
        <begin position="5"/>
        <end position="60"/>
    </location>
</feature>